<evidence type="ECO:0000313" key="2">
    <source>
        <dbReference type="EMBL" id="RJO62090.1"/>
    </source>
</evidence>
<dbReference type="Gene3D" id="3.30.420.40">
    <property type="match status" value="2"/>
</dbReference>
<gene>
    <name evidence="2" type="ORF">C4544_01155</name>
</gene>
<proteinExistence type="predicted"/>
<reference evidence="2 3" key="1">
    <citation type="journal article" date="2017" name="ISME J.">
        <title>Energy and carbon metabolisms in a deep terrestrial subsurface fluid microbial community.</title>
        <authorList>
            <person name="Momper L."/>
            <person name="Jungbluth S.P."/>
            <person name="Lee M.D."/>
            <person name="Amend J.P."/>
        </authorList>
    </citation>
    <scope>NUCLEOTIDE SEQUENCE [LARGE SCALE GENOMIC DNA]</scope>
    <source>
        <strain evidence="2">SURF_29</strain>
    </source>
</reference>
<dbReference type="EMBL" id="QZJW01000005">
    <property type="protein sequence ID" value="RJO62090.1"/>
    <property type="molecule type" value="Genomic_DNA"/>
</dbReference>
<dbReference type="Proteomes" id="UP000285655">
    <property type="component" value="Unassembled WGS sequence"/>
</dbReference>
<feature type="domain" description="SHS2" evidence="1">
    <location>
        <begin position="18"/>
        <end position="220"/>
    </location>
</feature>
<dbReference type="SMART" id="SM00842">
    <property type="entry name" value="FtsA"/>
    <property type="match status" value="1"/>
</dbReference>
<dbReference type="InterPro" id="IPR003494">
    <property type="entry name" value="SHS2_FtsA"/>
</dbReference>
<dbReference type="InterPro" id="IPR050696">
    <property type="entry name" value="FtsA/MreB"/>
</dbReference>
<sequence>MKQLISNVLKRKPKDAVYVALDIGTEFVKALVFQIENGKAIVKGVGRQRQRLGDMHGGAVTDISGCVDNCAKALDRAEEMAGMISECAVIGIAGELVKGTTTTVHYERLRPKTKIDYNELKNIVNKVQWKAFDAARQQLAWETGHEEVDVKLVNASIVDVKIDGYRVTNPMGFQGKDVSIGIFNAFAPLVHLGALQTIASDLDLELLSIAAEPYAVAKSVGSEEAGEFSAIFIDIGGGTSDVAVVRNGGLEGTKMFAIGGRSFTKRLSQVLNVSFSKAENVKLAYSKGKLEDDSEKMVREALEADAEVWLSGVELSLSEFSEVDLLPSRILLCGGGSALPEIKKALESSGWYKDLPFAKKPQVSFISPKEVNNVVDRTGEIKNQQDVTPMGLANLALNIEKEEDVLPSILSKAVKVMQN</sequence>
<dbReference type="Pfam" id="PF14450">
    <property type="entry name" value="FtsA"/>
    <property type="match status" value="1"/>
</dbReference>
<dbReference type="CDD" id="cd24004">
    <property type="entry name" value="ASKHA_NBD_PilM-like"/>
    <property type="match status" value="1"/>
</dbReference>
<accession>A0A419DGC7</accession>
<dbReference type="SUPFAM" id="SSF53067">
    <property type="entry name" value="Actin-like ATPase domain"/>
    <property type="match status" value="1"/>
</dbReference>
<dbReference type="InterPro" id="IPR043129">
    <property type="entry name" value="ATPase_NBD"/>
</dbReference>
<comment type="caution">
    <text evidence="2">The sequence shown here is derived from an EMBL/GenBank/DDBJ whole genome shotgun (WGS) entry which is preliminary data.</text>
</comment>
<evidence type="ECO:0000259" key="1">
    <source>
        <dbReference type="SMART" id="SM00842"/>
    </source>
</evidence>
<dbReference type="GO" id="GO:0051301">
    <property type="term" value="P:cell division"/>
    <property type="evidence" value="ECO:0007669"/>
    <property type="project" value="InterPro"/>
</dbReference>
<protein>
    <recommendedName>
        <fullName evidence="1">SHS2 domain-containing protein</fullName>
    </recommendedName>
</protein>
<organism evidence="2 3">
    <name type="scientific">candidate division WS5 bacterium</name>
    <dbReference type="NCBI Taxonomy" id="2093353"/>
    <lineage>
        <taxon>Bacteria</taxon>
        <taxon>candidate division WS5</taxon>
    </lineage>
</organism>
<evidence type="ECO:0000313" key="3">
    <source>
        <dbReference type="Proteomes" id="UP000285655"/>
    </source>
</evidence>
<dbReference type="AlphaFoldDB" id="A0A419DGC7"/>
<name>A0A419DGC7_9BACT</name>
<dbReference type="PANTHER" id="PTHR32432">
    <property type="entry name" value="CELL DIVISION PROTEIN FTSA-RELATED"/>
    <property type="match status" value="1"/>
</dbReference>